<proteinExistence type="predicted"/>
<name>A0AC59ZMX4_RANTA</name>
<dbReference type="EMBL" id="OX596087">
    <property type="protein sequence ID" value="CAN0452197.1"/>
    <property type="molecule type" value="Genomic_DNA"/>
</dbReference>
<accession>A0AC59ZMX4</accession>
<evidence type="ECO:0000313" key="1">
    <source>
        <dbReference type="EMBL" id="CAN0452197.1"/>
    </source>
</evidence>
<organism evidence="1 2">
    <name type="scientific">Rangifer tarandus platyrhynchus</name>
    <name type="common">Svalbard reindeer</name>
    <dbReference type="NCBI Taxonomy" id="3082113"/>
    <lineage>
        <taxon>Eukaryota</taxon>
        <taxon>Metazoa</taxon>
        <taxon>Chordata</taxon>
        <taxon>Craniata</taxon>
        <taxon>Vertebrata</taxon>
        <taxon>Euteleostomi</taxon>
        <taxon>Mammalia</taxon>
        <taxon>Eutheria</taxon>
        <taxon>Laurasiatheria</taxon>
        <taxon>Artiodactyla</taxon>
        <taxon>Ruminantia</taxon>
        <taxon>Pecora</taxon>
        <taxon>Cervidae</taxon>
        <taxon>Odocoileinae</taxon>
        <taxon>Rangifer</taxon>
    </lineage>
</organism>
<feature type="non-terminal residue" evidence="1">
    <location>
        <position position="63"/>
    </location>
</feature>
<protein>
    <submittedName>
        <fullName evidence="1">Uncharacterized protein</fullName>
    </submittedName>
</protein>
<sequence>MCVRGTDYADCVGSSVVSGRTAVGVQAGRAAPSLAAVKAAACGGCLPAGKRGQIPRLRLCSAG</sequence>
<dbReference type="Proteomes" id="UP001162501">
    <property type="component" value="Chromosome 3"/>
</dbReference>
<gene>
    <name evidence="1" type="ORF">MRATA1EN22A_LOCUS19706</name>
</gene>
<reference evidence="1" key="1">
    <citation type="submission" date="2023-05" db="EMBL/GenBank/DDBJ databases">
        <authorList>
            <consortium name="ELIXIR-Norway"/>
        </authorList>
    </citation>
    <scope>NUCLEOTIDE SEQUENCE</scope>
</reference>
<evidence type="ECO:0000313" key="2">
    <source>
        <dbReference type="Proteomes" id="UP001162501"/>
    </source>
</evidence>
<reference evidence="1" key="2">
    <citation type="submission" date="2025-03" db="EMBL/GenBank/DDBJ databases">
        <authorList>
            <consortium name="ELIXIR-Norway"/>
            <consortium name="Elixir Norway"/>
        </authorList>
    </citation>
    <scope>NUCLEOTIDE SEQUENCE</scope>
</reference>